<comment type="caution">
    <text evidence="7">The sequence shown here is derived from an EMBL/GenBank/DDBJ whole genome shotgun (WGS) entry which is preliminary data.</text>
</comment>
<evidence type="ECO:0000256" key="1">
    <source>
        <dbReference type="ARBA" id="ARBA00010790"/>
    </source>
</evidence>
<feature type="binding site" evidence="3">
    <location>
        <begin position="491"/>
        <end position="492"/>
    </location>
    <ligand>
        <name>FAD</name>
        <dbReference type="ChEBI" id="CHEBI:57692"/>
    </ligand>
</feature>
<accession>A0A8H3EIM8</accession>
<dbReference type="OrthoDB" id="269227at2759"/>
<feature type="domain" description="Glucose-methanol-choline oxidoreductase N-terminal" evidence="6">
    <location>
        <begin position="260"/>
        <end position="274"/>
    </location>
</feature>
<dbReference type="InterPro" id="IPR036188">
    <property type="entry name" value="FAD/NAD-bd_sf"/>
</dbReference>
<dbReference type="GO" id="GO:0016614">
    <property type="term" value="F:oxidoreductase activity, acting on CH-OH group of donors"/>
    <property type="evidence" value="ECO:0007669"/>
    <property type="project" value="InterPro"/>
</dbReference>
<dbReference type="Proteomes" id="UP000664534">
    <property type="component" value="Unassembled WGS sequence"/>
</dbReference>
<dbReference type="SUPFAM" id="SSF54373">
    <property type="entry name" value="FAD-linked reductases, C-terminal domain"/>
    <property type="match status" value="1"/>
</dbReference>
<keyword evidence="8" id="KW-1185">Reference proteome</keyword>
<evidence type="ECO:0000256" key="4">
    <source>
        <dbReference type="RuleBase" id="RU003968"/>
    </source>
</evidence>
<dbReference type="PROSITE" id="PS00623">
    <property type="entry name" value="GMC_OXRED_1"/>
    <property type="match status" value="1"/>
</dbReference>
<evidence type="ECO:0000259" key="6">
    <source>
        <dbReference type="PROSITE" id="PS00624"/>
    </source>
</evidence>
<dbReference type="SUPFAM" id="SSF51905">
    <property type="entry name" value="FAD/NAD(P)-binding domain"/>
    <property type="match status" value="1"/>
</dbReference>
<dbReference type="InterPro" id="IPR012132">
    <property type="entry name" value="GMC_OxRdtase"/>
</dbReference>
<gene>
    <name evidence="7" type="ORF">IMSHALPRED_000155</name>
</gene>
<comment type="cofactor">
    <cofactor evidence="3">
        <name>FAD</name>
        <dbReference type="ChEBI" id="CHEBI:57692"/>
    </cofactor>
</comment>
<dbReference type="Pfam" id="PF05199">
    <property type="entry name" value="GMC_oxred_C"/>
    <property type="match status" value="1"/>
</dbReference>
<organism evidence="7 8">
    <name type="scientific">Imshaugia aleurites</name>
    <dbReference type="NCBI Taxonomy" id="172621"/>
    <lineage>
        <taxon>Eukaryota</taxon>
        <taxon>Fungi</taxon>
        <taxon>Dikarya</taxon>
        <taxon>Ascomycota</taxon>
        <taxon>Pezizomycotina</taxon>
        <taxon>Lecanoromycetes</taxon>
        <taxon>OSLEUM clade</taxon>
        <taxon>Lecanoromycetidae</taxon>
        <taxon>Lecanorales</taxon>
        <taxon>Lecanorineae</taxon>
        <taxon>Parmeliaceae</taxon>
        <taxon>Imshaugia</taxon>
    </lineage>
</organism>
<evidence type="ECO:0000313" key="7">
    <source>
        <dbReference type="EMBL" id="CAF9904727.1"/>
    </source>
</evidence>
<dbReference type="Pfam" id="PF00732">
    <property type="entry name" value="GMC_oxred_N"/>
    <property type="match status" value="1"/>
</dbReference>
<evidence type="ECO:0000256" key="3">
    <source>
        <dbReference type="PIRSR" id="PIRSR000137-2"/>
    </source>
</evidence>
<feature type="active site" description="Proton acceptor" evidence="2">
    <location>
        <position position="536"/>
    </location>
</feature>
<dbReference type="Gene3D" id="3.30.560.10">
    <property type="entry name" value="Glucose Oxidase, domain 3"/>
    <property type="match status" value="1"/>
</dbReference>
<sequence>MAVETFDFIIVGGGTAGCALASKLSKGLNKYQVLLLEAGGTNTDPEHQFYGERHLTLANAPGYNWGYKTVPQVQLNRKLDQSRGKGLGGSSAINFCVYTRGPKADYDDWAEQVGDDTWCWENVQERFKAIETFQMPPRELQPWVNPSSSAHGEHGAVHVGLADWAPDFGDFLDALYEVYPKNLDINSGDPLGISVGQVSARNGRRVTASGAYLSDVPSNLTILTDVTAEKILFDQDRAVGVKTTKGTHVRANKEVILSAGALDSPKLLLLSGIGPKAELSKLHIPLIKDLPGIGKNLCDRLFLSLVSIRKAGSHDRTHNMVSPEGMKAAREEYLEHRSGPLADYYLSQMISYFKSEKIVQSEEFQALDGTLQKSLAADTKPHYEIVSFTATPSVIIPEKYLGIATAFDGNYAAKGSVTLSSADPKDPPVIDPKFLAEPFDRRVAIEAVRESLKLLDSPQLAKEQVRLAAGPENPSDEAILDYVRKTAMSMWHCSGTVRMGKEDQPGTCVDSSFRVRGVDGLRVVDMSVAPFLISAHTQAAAYLIGETAAEKIVAEYK</sequence>
<dbReference type="PIRSF" id="PIRSF000137">
    <property type="entry name" value="Alcohol_oxidase"/>
    <property type="match status" value="1"/>
</dbReference>
<reference evidence="7" key="1">
    <citation type="submission" date="2021-03" db="EMBL/GenBank/DDBJ databases">
        <authorList>
            <person name="Tagirdzhanova G."/>
        </authorList>
    </citation>
    <scope>NUCLEOTIDE SEQUENCE</scope>
</reference>
<dbReference type="EMBL" id="CAJPDT010000001">
    <property type="protein sequence ID" value="CAF9904727.1"/>
    <property type="molecule type" value="Genomic_DNA"/>
</dbReference>
<dbReference type="InterPro" id="IPR007867">
    <property type="entry name" value="GMC_OxRtase_C"/>
</dbReference>
<dbReference type="AlphaFoldDB" id="A0A8H3EIM8"/>
<dbReference type="InterPro" id="IPR000172">
    <property type="entry name" value="GMC_OxRdtase_N"/>
</dbReference>
<evidence type="ECO:0000313" key="8">
    <source>
        <dbReference type="Proteomes" id="UP000664534"/>
    </source>
</evidence>
<feature type="active site" description="Proton donor" evidence="2">
    <location>
        <position position="492"/>
    </location>
</feature>
<proteinExistence type="inferred from homology"/>
<feature type="domain" description="Glucose-methanol-choline oxidoreductase N-terminal" evidence="5">
    <location>
        <begin position="84"/>
        <end position="107"/>
    </location>
</feature>
<dbReference type="PANTHER" id="PTHR11552">
    <property type="entry name" value="GLUCOSE-METHANOL-CHOLINE GMC OXIDOREDUCTASE"/>
    <property type="match status" value="1"/>
</dbReference>
<evidence type="ECO:0000259" key="5">
    <source>
        <dbReference type="PROSITE" id="PS00623"/>
    </source>
</evidence>
<keyword evidence="3 4" id="KW-0274">FAD</keyword>
<comment type="similarity">
    <text evidence="1 4">Belongs to the GMC oxidoreductase family.</text>
</comment>
<protein>
    <recommendedName>
        <fullName evidence="5 6">Glucose-methanol-choline oxidoreductase N-terminal domain-containing protein</fullName>
    </recommendedName>
</protein>
<evidence type="ECO:0000256" key="2">
    <source>
        <dbReference type="PIRSR" id="PIRSR000137-1"/>
    </source>
</evidence>
<dbReference type="GO" id="GO:0050660">
    <property type="term" value="F:flavin adenine dinucleotide binding"/>
    <property type="evidence" value="ECO:0007669"/>
    <property type="project" value="InterPro"/>
</dbReference>
<name>A0A8H3EIM8_9LECA</name>
<dbReference type="Gene3D" id="3.50.50.60">
    <property type="entry name" value="FAD/NAD(P)-binding domain"/>
    <property type="match status" value="1"/>
</dbReference>
<feature type="binding site" evidence="3">
    <location>
        <begin position="94"/>
        <end position="97"/>
    </location>
    <ligand>
        <name>FAD</name>
        <dbReference type="ChEBI" id="CHEBI:57692"/>
    </ligand>
</feature>
<dbReference type="PROSITE" id="PS00624">
    <property type="entry name" value="GMC_OXRED_2"/>
    <property type="match status" value="1"/>
</dbReference>
<dbReference type="PANTHER" id="PTHR11552:SF134">
    <property type="entry name" value="GLUCOSE-METHANOL-CHOLINE OXIDOREDUCTASE N-TERMINAL DOMAIN-CONTAINING PROTEIN"/>
    <property type="match status" value="1"/>
</dbReference>
<keyword evidence="4" id="KW-0285">Flavoprotein</keyword>